<evidence type="ECO:0000256" key="4">
    <source>
        <dbReference type="ARBA" id="ARBA00022692"/>
    </source>
</evidence>
<evidence type="ECO:0000313" key="10">
    <source>
        <dbReference type="Proteomes" id="UP000516428"/>
    </source>
</evidence>
<dbReference type="EMBL" id="CP061281">
    <property type="protein sequence ID" value="QNS08449.1"/>
    <property type="molecule type" value="Genomic_DNA"/>
</dbReference>
<proteinExistence type="inferred from homology"/>
<gene>
    <name evidence="9" type="ORF">IAG42_00275</name>
</gene>
<keyword evidence="5 7" id="KW-1133">Transmembrane helix</keyword>
<dbReference type="InterPro" id="IPR000515">
    <property type="entry name" value="MetI-like"/>
</dbReference>
<dbReference type="InterPro" id="IPR035906">
    <property type="entry name" value="MetI-like_sf"/>
</dbReference>
<dbReference type="InterPro" id="IPR050901">
    <property type="entry name" value="BP-dep_ABC_trans_perm"/>
</dbReference>
<feature type="transmembrane region" description="Helical" evidence="7">
    <location>
        <begin position="44"/>
        <end position="69"/>
    </location>
</feature>
<reference evidence="9 10" key="1">
    <citation type="submission" date="2020-09" db="EMBL/GenBank/DDBJ databases">
        <title>A novel species.</title>
        <authorList>
            <person name="Gao J."/>
        </authorList>
    </citation>
    <scope>NUCLEOTIDE SEQUENCE [LARGE SCALE GENOMIC DNA]</scope>
    <source>
        <strain evidence="9 10">CRXT-Y-14</strain>
    </source>
</reference>
<evidence type="ECO:0000256" key="1">
    <source>
        <dbReference type="ARBA" id="ARBA00004651"/>
    </source>
</evidence>
<dbReference type="Gene3D" id="1.10.3720.10">
    <property type="entry name" value="MetI-like"/>
    <property type="match status" value="1"/>
</dbReference>
<dbReference type="GO" id="GO:0055085">
    <property type="term" value="P:transmembrane transport"/>
    <property type="evidence" value="ECO:0007669"/>
    <property type="project" value="InterPro"/>
</dbReference>
<dbReference type="Pfam" id="PF00528">
    <property type="entry name" value="BPD_transp_1"/>
    <property type="match status" value="1"/>
</dbReference>
<evidence type="ECO:0000256" key="6">
    <source>
        <dbReference type="ARBA" id="ARBA00023136"/>
    </source>
</evidence>
<feature type="transmembrane region" description="Helical" evidence="7">
    <location>
        <begin position="81"/>
        <end position="101"/>
    </location>
</feature>
<accession>A0A7H1BI94</accession>
<feature type="transmembrane region" description="Helical" evidence="7">
    <location>
        <begin position="157"/>
        <end position="182"/>
    </location>
</feature>
<evidence type="ECO:0000256" key="5">
    <source>
        <dbReference type="ARBA" id="ARBA00022989"/>
    </source>
</evidence>
<comment type="similarity">
    <text evidence="7">Belongs to the binding-protein-dependent transport system permease family.</text>
</comment>
<dbReference type="PANTHER" id="PTHR32243">
    <property type="entry name" value="MALTOSE TRANSPORT SYSTEM PERMEASE-RELATED"/>
    <property type="match status" value="1"/>
</dbReference>
<keyword evidence="3" id="KW-1003">Cell membrane</keyword>
<evidence type="ECO:0000259" key="8">
    <source>
        <dbReference type="PROSITE" id="PS50928"/>
    </source>
</evidence>
<dbReference type="PANTHER" id="PTHR32243:SF18">
    <property type="entry name" value="INNER MEMBRANE ABC TRANSPORTER PERMEASE PROTEIN YCJP"/>
    <property type="match status" value="1"/>
</dbReference>
<dbReference type="SUPFAM" id="SSF161098">
    <property type="entry name" value="MetI-like"/>
    <property type="match status" value="1"/>
</dbReference>
<keyword evidence="10" id="KW-1185">Reference proteome</keyword>
<dbReference type="AlphaFoldDB" id="A0A7H1BI94"/>
<comment type="subcellular location">
    <subcellularLocation>
        <location evidence="1 7">Cell membrane</location>
        <topology evidence="1 7">Multi-pass membrane protein</topology>
    </subcellularLocation>
</comment>
<keyword evidence="6 7" id="KW-0472">Membrane</keyword>
<name>A0A7H1BI94_9ACTN</name>
<feature type="transmembrane region" description="Helical" evidence="7">
    <location>
        <begin position="215"/>
        <end position="235"/>
    </location>
</feature>
<evidence type="ECO:0000256" key="7">
    <source>
        <dbReference type="RuleBase" id="RU363032"/>
    </source>
</evidence>
<dbReference type="PROSITE" id="PS50928">
    <property type="entry name" value="ABC_TM1"/>
    <property type="match status" value="1"/>
</dbReference>
<keyword evidence="2 7" id="KW-0813">Transport</keyword>
<dbReference type="GO" id="GO:0005886">
    <property type="term" value="C:plasma membrane"/>
    <property type="evidence" value="ECO:0007669"/>
    <property type="project" value="UniProtKB-SubCell"/>
</dbReference>
<protein>
    <submittedName>
        <fullName evidence="9">Carbohydrate ABC transporter permease</fullName>
    </submittedName>
</protein>
<feature type="domain" description="ABC transmembrane type-1" evidence="8">
    <location>
        <begin position="45"/>
        <end position="236"/>
    </location>
</feature>
<dbReference type="Proteomes" id="UP000516428">
    <property type="component" value="Chromosome"/>
</dbReference>
<organism evidence="9 10">
    <name type="scientific">Streptomyces xanthii</name>
    <dbReference type="NCBI Taxonomy" id="2768069"/>
    <lineage>
        <taxon>Bacteria</taxon>
        <taxon>Bacillati</taxon>
        <taxon>Actinomycetota</taxon>
        <taxon>Actinomycetes</taxon>
        <taxon>Kitasatosporales</taxon>
        <taxon>Streptomycetaceae</taxon>
        <taxon>Streptomyces</taxon>
    </lineage>
</organism>
<sequence>MLSPVYGMVSASVQPAGRSQPGSWLLSDADPGGYVTALHDQGGALVTSLVVSLGTAALSLALSAPAAYALTLSPVPGAGPFLFAVLFLQAVPGISVANALHGFYADTGLLDSYLGLILADSTAGVPFAILVLRTAMGAVPRELVEAARLDGAGHRRVFLSLMLPLSMNALVTAGVFAFLFAWGDTLFALTLTTGDAVRPVTVSLFDYLGAHSTRWNATMATAVLASLPAAVLVVVAQRHITTGPACGATH</sequence>
<feature type="transmembrane region" description="Helical" evidence="7">
    <location>
        <begin position="113"/>
        <end position="136"/>
    </location>
</feature>
<evidence type="ECO:0000313" key="9">
    <source>
        <dbReference type="EMBL" id="QNS08449.1"/>
    </source>
</evidence>
<evidence type="ECO:0000256" key="3">
    <source>
        <dbReference type="ARBA" id="ARBA00022475"/>
    </source>
</evidence>
<keyword evidence="4 7" id="KW-0812">Transmembrane</keyword>
<evidence type="ECO:0000256" key="2">
    <source>
        <dbReference type="ARBA" id="ARBA00022448"/>
    </source>
</evidence>
<dbReference type="CDD" id="cd06261">
    <property type="entry name" value="TM_PBP2"/>
    <property type="match status" value="1"/>
</dbReference>
<dbReference type="KEGG" id="sxn:IAG42_00275"/>